<organism evidence="1 2">
    <name type="scientific">Achromobacter piechaudii ATCC 43553</name>
    <dbReference type="NCBI Taxonomy" id="742159"/>
    <lineage>
        <taxon>Bacteria</taxon>
        <taxon>Pseudomonadati</taxon>
        <taxon>Pseudomonadota</taxon>
        <taxon>Betaproteobacteria</taxon>
        <taxon>Burkholderiales</taxon>
        <taxon>Alcaligenaceae</taxon>
        <taxon>Achromobacter</taxon>
    </lineage>
</organism>
<accession>D4XGB4</accession>
<dbReference type="Proteomes" id="UP000004510">
    <property type="component" value="Unassembled WGS sequence"/>
</dbReference>
<evidence type="ECO:0008006" key="3">
    <source>
        <dbReference type="Google" id="ProtNLM"/>
    </source>
</evidence>
<sequence length="180" mass="19935">MDFSFNCATCNQVHHGLPSFGAEAPESYYRLAPDERSQRGDLGSDDCVIDEQYFFIRGCIEIPIHGHAEPFVWGVWVSISLASFETWVRTFDAPERAQTPPLFGWLNTRLAPYPETLSLKTHVHLRDGGIRPSIQLEPTDHPLAVEQRDGIAVERVAQIYAMLVHGADGADGAQAEEGAS</sequence>
<dbReference type="Pfam" id="PF09965">
    <property type="entry name" value="DUF2199"/>
    <property type="match status" value="1"/>
</dbReference>
<dbReference type="HOGENOM" id="CLU_112462_0_0_4"/>
<comment type="caution">
    <text evidence="1">The sequence shown here is derived from an EMBL/GenBank/DDBJ whole genome shotgun (WGS) entry which is preliminary data.</text>
</comment>
<gene>
    <name evidence="1" type="ORF">HMPREF0004_4511</name>
</gene>
<reference evidence="2" key="1">
    <citation type="submission" date="2010-03" db="EMBL/GenBank/DDBJ databases">
        <title>Complete sequence of Mobiluncus curtisii ATCC 43063.</title>
        <authorList>
            <person name="Muzny D."/>
            <person name="Qin X."/>
            <person name="Deng J."/>
            <person name="Jiang H."/>
            <person name="Liu Y."/>
            <person name="Qu J."/>
            <person name="Song X.-Z."/>
            <person name="Zhang L."/>
            <person name="Thornton R."/>
            <person name="Coyle M."/>
            <person name="Francisco L."/>
            <person name="Jackson L."/>
            <person name="Javaid M."/>
            <person name="Korchina V."/>
            <person name="Kovar C."/>
            <person name="Mata R."/>
            <person name="Mathew T."/>
            <person name="Ngo R."/>
            <person name="Nguyen L."/>
            <person name="Nguyen N."/>
            <person name="Okwuonu G."/>
            <person name="Ongeri F."/>
            <person name="Pham C."/>
            <person name="Simmons D."/>
            <person name="Wilczek-Boney K."/>
            <person name="Hale W."/>
            <person name="Jakkamsetti A."/>
            <person name="Pham P."/>
            <person name="Ruth R."/>
            <person name="San Lucas F."/>
            <person name="Warren J."/>
            <person name="Zhang J."/>
            <person name="Zhao Z."/>
            <person name="Zhou C."/>
            <person name="Zhu D."/>
            <person name="Lee S."/>
            <person name="Bess C."/>
            <person name="Blankenburg K."/>
            <person name="Forbes L."/>
            <person name="Fu Q."/>
            <person name="Gubbala S."/>
            <person name="Hirani K."/>
            <person name="Jayaseelan J.C."/>
            <person name="Lara F."/>
            <person name="Munidasa M."/>
            <person name="Palculict T."/>
            <person name="Patil S."/>
            <person name="Pu L.-L."/>
            <person name="Saada N."/>
            <person name="Tang L."/>
            <person name="Weissenberger G."/>
            <person name="Zhu Y."/>
            <person name="Hemphill L."/>
            <person name="Shang Y."/>
            <person name="Youmans B."/>
            <person name="Ayvaz T."/>
            <person name="Ross M."/>
            <person name="Santibanez J."/>
            <person name="Aqrawi P."/>
            <person name="Gross S."/>
            <person name="Joshi V."/>
            <person name="Fowler G."/>
            <person name="Nazareth L."/>
            <person name="Reid J."/>
            <person name="Worley K."/>
            <person name="Petrosino J."/>
            <person name="Highlander S."/>
            <person name="Gibbs R."/>
            <person name="Gibbs R."/>
        </authorList>
    </citation>
    <scope>NUCLEOTIDE SEQUENCE [LARGE SCALE GENOMIC DNA]</scope>
    <source>
        <strain evidence="2">ATCC 43553</strain>
    </source>
</reference>
<dbReference type="InterPro" id="IPR018697">
    <property type="entry name" value="DUF2199"/>
</dbReference>
<dbReference type="PATRIC" id="fig|742159.3.peg.5511"/>
<name>D4XGB4_9BURK</name>
<dbReference type="EMBL" id="ADMS01000102">
    <property type="protein sequence ID" value="EFF74178.1"/>
    <property type="molecule type" value="Genomic_DNA"/>
</dbReference>
<dbReference type="AlphaFoldDB" id="D4XGB4"/>
<protein>
    <recommendedName>
        <fullName evidence="3">DUF2199 domain-containing protein</fullName>
    </recommendedName>
</protein>
<dbReference type="eggNOG" id="COG4899">
    <property type="taxonomic scope" value="Bacteria"/>
</dbReference>
<dbReference type="OrthoDB" id="4404538at2"/>
<dbReference type="RefSeq" id="WP_006220635.1">
    <property type="nucleotide sequence ID" value="NZ_GG770409.1"/>
</dbReference>
<proteinExistence type="predicted"/>
<evidence type="ECO:0000313" key="1">
    <source>
        <dbReference type="EMBL" id="EFF74178.1"/>
    </source>
</evidence>
<evidence type="ECO:0000313" key="2">
    <source>
        <dbReference type="Proteomes" id="UP000004510"/>
    </source>
</evidence>